<keyword evidence="1" id="KW-0812">Transmembrane</keyword>
<dbReference type="Proteomes" id="UP000002487">
    <property type="component" value="Chromosome"/>
</dbReference>
<reference evidence="2 3" key="1">
    <citation type="journal article" date="2002" name="Genome Res.">
        <title>The genome of Methanosarcina acetivorans reveals extensive metabolic and physiological diversity.</title>
        <authorList>
            <person name="Galagan J.E."/>
            <person name="Nusbaum C."/>
            <person name="Roy A."/>
            <person name="Endrizzi M.G."/>
            <person name="Macdonald P."/>
            <person name="FitzHugh W."/>
            <person name="Calvo S."/>
            <person name="Engels R."/>
            <person name="Smirnov S."/>
            <person name="Atnoor D."/>
            <person name="Brown A."/>
            <person name="Allen N."/>
            <person name="Naylor J."/>
            <person name="Stange-Thomann N."/>
            <person name="DeArellano K."/>
            <person name="Johnson R."/>
            <person name="Linton L."/>
            <person name="McEwan P."/>
            <person name="McKernan K."/>
            <person name="Talamas J."/>
            <person name="Tirrell A."/>
            <person name="Ye W."/>
            <person name="Zimmer A."/>
            <person name="Barber R.D."/>
            <person name="Cann I."/>
            <person name="Graham D.E."/>
            <person name="Grahame D.A."/>
            <person name="Guss A."/>
            <person name="Hedderich R."/>
            <person name="Ingram-Smith C."/>
            <person name="Kuettner C.H."/>
            <person name="Krzycki J.A."/>
            <person name="Leigh J.A."/>
            <person name="Li W."/>
            <person name="Liu J."/>
            <person name="Mukhopadhyay B."/>
            <person name="Reeve J.N."/>
            <person name="Smith K."/>
            <person name="Springer T.A."/>
            <person name="Umayam L.A."/>
            <person name="White O."/>
            <person name="White R.H."/>
            <person name="de Macario E.C."/>
            <person name="Ferry J.G."/>
            <person name="Jarrell K.F."/>
            <person name="Jing H."/>
            <person name="Macario A.J.L."/>
            <person name="Paulsen I."/>
            <person name="Pritchett M."/>
            <person name="Sowers K.R."/>
            <person name="Swanson R.V."/>
            <person name="Zinder S.H."/>
            <person name="Lander E."/>
            <person name="Metcalf W.W."/>
            <person name="Birren B."/>
        </authorList>
    </citation>
    <scope>NUCLEOTIDE SEQUENCE [LARGE SCALE GENOMIC DNA]</scope>
    <source>
        <strain evidence="3">ATCC 35395 / DSM 2834 / JCM 12185 / C2A</strain>
    </source>
</reference>
<dbReference type="AlphaFoldDB" id="Q8THU9"/>
<protein>
    <submittedName>
        <fullName evidence="2">Uncharacterized protein</fullName>
    </submittedName>
</protein>
<gene>
    <name evidence="2" type="ordered locus">MA_4412</name>
</gene>
<evidence type="ECO:0000256" key="1">
    <source>
        <dbReference type="SAM" id="Phobius"/>
    </source>
</evidence>
<proteinExistence type="predicted"/>
<keyword evidence="1" id="KW-0472">Membrane</keyword>
<sequence>MSGGPAKKKKKKFKKEIRPEFLPLLSIWFSFLLTSVSSSFHFRFLSLYSFGSLYSLLGEDRSPSSSGARVTR</sequence>
<dbReference type="KEGG" id="mac:MA_4412"/>
<dbReference type="InParanoid" id="Q8THU9"/>
<keyword evidence="3" id="KW-1185">Reference proteome</keyword>
<dbReference type="EnsemblBacteria" id="AAM07754">
    <property type="protein sequence ID" value="AAM07754"/>
    <property type="gene ID" value="MA_4412"/>
</dbReference>
<evidence type="ECO:0000313" key="2">
    <source>
        <dbReference type="EMBL" id="AAM07754.1"/>
    </source>
</evidence>
<name>Q8THU9_METAC</name>
<evidence type="ECO:0000313" key="3">
    <source>
        <dbReference type="Proteomes" id="UP000002487"/>
    </source>
</evidence>
<feature type="transmembrane region" description="Helical" evidence="1">
    <location>
        <begin position="21"/>
        <end position="42"/>
    </location>
</feature>
<keyword evidence="1" id="KW-1133">Transmembrane helix</keyword>
<dbReference type="HOGENOM" id="CLU_2712766_0_0_2"/>
<organism evidence="2 3">
    <name type="scientific">Methanosarcina acetivorans (strain ATCC 35395 / DSM 2834 / JCM 12185 / C2A)</name>
    <dbReference type="NCBI Taxonomy" id="188937"/>
    <lineage>
        <taxon>Archaea</taxon>
        <taxon>Methanobacteriati</taxon>
        <taxon>Methanobacteriota</taxon>
        <taxon>Stenosarchaea group</taxon>
        <taxon>Methanomicrobia</taxon>
        <taxon>Methanosarcinales</taxon>
        <taxon>Methanosarcinaceae</taxon>
        <taxon>Methanosarcina</taxon>
    </lineage>
</organism>
<dbReference type="EMBL" id="AE010299">
    <property type="protein sequence ID" value="AAM07754.1"/>
    <property type="molecule type" value="Genomic_DNA"/>
</dbReference>
<accession>Q8THU9</accession>